<keyword evidence="2" id="KW-1133">Transmembrane helix</keyword>
<dbReference type="RefSeq" id="WP_252085933.1">
    <property type="nucleotide sequence ID" value="NZ_CP092418.1"/>
</dbReference>
<gene>
    <name evidence="3" type="ORF">MJO52_10725</name>
</gene>
<sequence length="245" mass="26665">MIFKSDGTPASPSVYKDNETSISWSLWVSLAIALSLHMVLLTIPVSVPPDNQLNKQSTIRFILKHKKPTASSPINSPDSAGRPKRSVTTTKPKVGQNEVLPAASATAKPPSSGIQQKHEAPSRETTSEHRDLANITQPENLSSQKAVTLPVPAESGAKSKAVVFDPRLKRALDRENNKVRQLQTKDALYTTATGTFVQLSGKCFNLKDLPAGSDSDLNPWFRAKCPKNSRSQADIDRLAEKYGIP</sequence>
<protein>
    <submittedName>
        <fullName evidence="3">Uncharacterized protein</fullName>
    </submittedName>
</protein>
<reference evidence="3" key="1">
    <citation type="submission" date="2022-02" db="EMBL/GenBank/DDBJ databases">
        <title>Coral-associated bacteria.</title>
        <authorList>
            <person name="Tang K."/>
            <person name="Wang X."/>
        </authorList>
    </citation>
    <scope>NUCLEOTIDE SEQUENCE</scope>
    <source>
        <strain evidence="3">SCSIO 43006</strain>
    </source>
</reference>
<dbReference type="Proteomes" id="UP001055658">
    <property type="component" value="Chromosome"/>
</dbReference>
<proteinExistence type="predicted"/>
<dbReference type="EMBL" id="CP092418">
    <property type="protein sequence ID" value="USD23588.1"/>
    <property type="molecule type" value="Genomic_DNA"/>
</dbReference>
<evidence type="ECO:0000313" key="3">
    <source>
        <dbReference type="EMBL" id="USD23588.1"/>
    </source>
</evidence>
<feature type="region of interest" description="Disordered" evidence="1">
    <location>
        <begin position="65"/>
        <end position="143"/>
    </location>
</feature>
<name>A0ABY4VK99_9GAMM</name>
<keyword evidence="2" id="KW-0812">Transmembrane</keyword>
<feature type="compositionally biased region" description="Basic and acidic residues" evidence="1">
    <location>
        <begin position="116"/>
        <end position="132"/>
    </location>
</feature>
<keyword evidence="2" id="KW-0472">Membrane</keyword>
<feature type="compositionally biased region" description="Polar residues" evidence="1">
    <location>
        <begin position="69"/>
        <end position="78"/>
    </location>
</feature>
<feature type="compositionally biased region" description="Low complexity" evidence="1">
    <location>
        <begin position="101"/>
        <end position="112"/>
    </location>
</feature>
<evidence type="ECO:0000256" key="1">
    <source>
        <dbReference type="SAM" id="MobiDB-lite"/>
    </source>
</evidence>
<feature type="transmembrane region" description="Helical" evidence="2">
    <location>
        <begin position="24"/>
        <end position="47"/>
    </location>
</feature>
<evidence type="ECO:0000313" key="4">
    <source>
        <dbReference type="Proteomes" id="UP001055658"/>
    </source>
</evidence>
<accession>A0ABY4VK99</accession>
<keyword evidence="4" id="KW-1185">Reference proteome</keyword>
<feature type="compositionally biased region" description="Polar residues" evidence="1">
    <location>
        <begin position="134"/>
        <end position="143"/>
    </location>
</feature>
<organism evidence="3 4">
    <name type="scientific">Microbulbifer variabilis</name>
    <dbReference type="NCBI Taxonomy" id="266805"/>
    <lineage>
        <taxon>Bacteria</taxon>
        <taxon>Pseudomonadati</taxon>
        <taxon>Pseudomonadota</taxon>
        <taxon>Gammaproteobacteria</taxon>
        <taxon>Cellvibrionales</taxon>
        <taxon>Microbulbiferaceae</taxon>
        <taxon>Microbulbifer</taxon>
    </lineage>
</organism>
<evidence type="ECO:0000256" key="2">
    <source>
        <dbReference type="SAM" id="Phobius"/>
    </source>
</evidence>